<feature type="domain" description="Methyltransferase" evidence="1">
    <location>
        <begin position="38"/>
        <end position="143"/>
    </location>
</feature>
<evidence type="ECO:0000259" key="1">
    <source>
        <dbReference type="Pfam" id="PF13847"/>
    </source>
</evidence>
<keyword evidence="2" id="KW-0489">Methyltransferase</keyword>
<proteinExistence type="predicted"/>
<comment type="caution">
    <text evidence="2">The sequence shown here is derived from an EMBL/GenBank/DDBJ whole genome shotgun (WGS) entry which is preliminary data.</text>
</comment>
<dbReference type="GO" id="GO:0008168">
    <property type="term" value="F:methyltransferase activity"/>
    <property type="evidence" value="ECO:0007669"/>
    <property type="project" value="UniProtKB-KW"/>
</dbReference>
<keyword evidence="3" id="KW-1185">Reference proteome</keyword>
<dbReference type="Pfam" id="PF13847">
    <property type="entry name" value="Methyltransf_31"/>
    <property type="match status" value="1"/>
</dbReference>
<dbReference type="Proteomes" id="UP000295636">
    <property type="component" value="Unassembled WGS sequence"/>
</dbReference>
<dbReference type="EMBL" id="SMRT01000008">
    <property type="protein sequence ID" value="TDF96284.1"/>
    <property type="molecule type" value="Genomic_DNA"/>
</dbReference>
<accession>A0A4V2ZTA0</accession>
<protein>
    <submittedName>
        <fullName evidence="2">Class I SAM-dependent methyltransferase</fullName>
    </submittedName>
</protein>
<evidence type="ECO:0000313" key="2">
    <source>
        <dbReference type="EMBL" id="TDF96284.1"/>
    </source>
</evidence>
<gene>
    <name evidence="2" type="ORF">E1757_18030</name>
</gene>
<evidence type="ECO:0000313" key="3">
    <source>
        <dbReference type="Proteomes" id="UP000295636"/>
    </source>
</evidence>
<sequence>MSEQVHRFSPENMHRLDAPERQKLMPSKQLLDMVLQTQDTVVDLGAGTGYFSIPAAQMTNGTVYAVDVEPKLLEVIQERAEEKGLSNIIPITGVIEDIPLQDSMADVVIASLVLHAVRPLSHSLREIHRIMKNEGKLLCLDFEPKESPMGPPMNLRIASEDMTNALNAAGFTVTKRMYPSEFLYVFVAEKPGF</sequence>
<dbReference type="GO" id="GO:0032259">
    <property type="term" value="P:methylation"/>
    <property type="evidence" value="ECO:0007669"/>
    <property type="project" value="UniProtKB-KW"/>
</dbReference>
<dbReference type="InterPro" id="IPR050508">
    <property type="entry name" value="Methyltransf_Superfamily"/>
</dbReference>
<dbReference type="RefSeq" id="WP_133230567.1">
    <property type="nucleotide sequence ID" value="NZ_SMRT01000008.1"/>
</dbReference>
<dbReference type="InterPro" id="IPR025714">
    <property type="entry name" value="Methyltranfer_dom"/>
</dbReference>
<dbReference type="InterPro" id="IPR029063">
    <property type="entry name" value="SAM-dependent_MTases_sf"/>
</dbReference>
<dbReference type="Gene3D" id="3.40.50.150">
    <property type="entry name" value="Vaccinia Virus protein VP39"/>
    <property type="match status" value="1"/>
</dbReference>
<organism evidence="2 3">
    <name type="scientific">Paenibacillus piri</name>
    <dbReference type="NCBI Taxonomy" id="2547395"/>
    <lineage>
        <taxon>Bacteria</taxon>
        <taxon>Bacillati</taxon>
        <taxon>Bacillota</taxon>
        <taxon>Bacilli</taxon>
        <taxon>Bacillales</taxon>
        <taxon>Paenibacillaceae</taxon>
        <taxon>Paenibacillus</taxon>
    </lineage>
</organism>
<reference evidence="2 3" key="1">
    <citation type="submission" date="2019-03" db="EMBL/GenBank/DDBJ databases">
        <title>This is whole genome sequence of Paenibacillus sp MS74 strain.</title>
        <authorList>
            <person name="Trinh H.N."/>
        </authorList>
    </citation>
    <scope>NUCLEOTIDE SEQUENCE [LARGE SCALE GENOMIC DNA]</scope>
    <source>
        <strain evidence="2 3">MS74</strain>
    </source>
</reference>
<dbReference type="OrthoDB" id="9784101at2"/>
<dbReference type="PANTHER" id="PTHR42912">
    <property type="entry name" value="METHYLTRANSFERASE"/>
    <property type="match status" value="1"/>
</dbReference>
<keyword evidence="2" id="KW-0808">Transferase</keyword>
<name>A0A4V2ZTA0_9BACL</name>
<dbReference type="SUPFAM" id="SSF53335">
    <property type="entry name" value="S-adenosyl-L-methionine-dependent methyltransferases"/>
    <property type="match status" value="1"/>
</dbReference>
<dbReference type="CDD" id="cd02440">
    <property type="entry name" value="AdoMet_MTases"/>
    <property type="match status" value="1"/>
</dbReference>
<dbReference type="AlphaFoldDB" id="A0A4V2ZTA0"/>
<dbReference type="PANTHER" id="PTHR42912:SF80">
    <property type="entry name" value="METHYLTRANSFERASE DOMAIN-CONTAINING PROTEIN"/>
    <property type="match status" value="1"/>
</dbReference>